<evidence type="ECO:0000256" key="8">
    <source>
        <dbReference type="ARBA" id="ARBA00023014"/>
    </source>
</evidence>
<keyword evidence="6" id="KW-0560">Oxidoreductase</keyword>
<evidence type="ECO:0008006" key="12">
    <source>
        <dbReference type="Google" id="ProtNLM"/>
    </source>
</evidence>
<dbReference type="EMBL" id="KJ605395">
    <property type="protein sequence ID" value="AIU93866.1"/>
    <property type="molecule type" value="Genomic_DNA"/>
</dbReference>
<dbReference type="SUPFAM" id="SSF52343">
    <property type="entry name" value="Ferredoxin reductase-like, C-terminal NADP-linked domain"/>
    <property type="match status" value="1"/>
</dbReference>
<evidence type="ECO:0000256" key="7">
    <source>
        <dbReference type="ARBA" id="ARBA00023004"/>
    </source>
</evidence>
<proteinExistence type="predicted"/>
<keyword evidence="11" id="KW-0614">Plasmid</keyword>
<evidence type="ECO:0000256" key="4">
    <source>
        <dbReference type="ARBA" id="ARBA00022714"/>
    </source>
</evidence>
<dbReference type="InterPro" id="IPR017927">
    <property type="entry name" value="FAD-bd_FR_type"/>
</dbReference>
<accession>A0A097SQQ5</accession>
<evidence type="ECO:0000256" key="1">
    <source>
        <dbReference type="ARBA" id="ARBA00001917"/>
    </source>
</evidence>
<dbReference type="GO" id="GO:0046872">
    <property type="term" value="F:metal ion binding"/>
    <property type="evidence" value="ECO:0007669"/>
    <property type="project" value="UniProtKB-KW"/>
</dbReference>
<keyword evidence="4" id="KW-0001">2Fe-2S</keyword>
<evidence type="ECO:0000256" key="5">
    <source>
        <dbReference type="ARBA" id="ARBA00022723"/>
    </source>
</evidence>
<dbReference type="PANTHER" id="PTHR30212">
    <property type="entry name" value="PROTEIN YIIM"/>
    <property type="match status" value="1"/>
</dbReference>
<dbReference type="InterPro" id="IPR052353">
    <property type="entry name" value="Benzoxazolinone_Detox_Enz"/>
</dbReference>
<evidence type="ECO:0000259" key="10">
    <source>
        <dbReference type="PROSITE" id="PS51384"/>
    </source>
</evidence>
<keyword evidence="2" id="KW-0285">Flavoprotein</keyword>
<dbReference type="InterPro" id="IPR039261">
    <property type="entry name" value="FNR_nucleotide-bd"/>
</dbReference>
<dbReference type="PROSITE" id="PS51384">
    <property type="entry name" value="FAD_FR"/>
    <property type="match status" value="1"/>
</dbReference>
<name>A0A097SQQ5_9NOCA</name>
<gene>
    <name evidence="11" type="ORF">LRS1606.432</name>
</gene>
<keyword evidence="7" id="KW-0408">Iron</keyword>
<dbReference type="SUPFAM" id="SSF63380">
    <property type="entry name" value="Riboflavin synthase domain-like"/>
    <property type="match status" value="1"/>
</dbReference>
<evidence type="ECO:0000256" key="2">
    <source>
        <dbReference type="ARBA" id="ARBA00022630"/>
    </source>
</evidence>
<evidence type="ECO:0000259" key="9">
    <source>
        <dbReference type="PROSITE" id="PS51085"/>
    </source>
</evidence>
<dbReference type="InterPro" id="IPR006058">
    <property type="entry name" value="2Fe2S_fd_BS"/>
</dbReference>
<geneLocation type="plasmid" evidence="11">
    <name>pNSL1</name>
</geneLocation>
<dbReference type="InterPro" id="IPR036010">
    <property type="entry name" value="2Fe-2S_ferredoxin-like_sf"/>
</dbReference>
<dbReference type="Gene3D" id="3.10.20.30">
    <property type="match status" value="1"/>
</dbReference>
<dbReference type="CDD" id="cd06185">
    <property type="entry name" value="PDR_like"/>
    <property type="match status" value="1"/>
</dbReference>
<dbReference type="Gene3D" id="3.40.50.80">
    <property type="entry name" value="Nucleotide-binding domain of ferredoxin-NADP reductase (FNR) module"/>
    <property type="match status" value="1"/>
</dbReference>
<dbReference type="PANTHER" id="PTHR30212:SF2">
    <property type="entry name" value="PROTEIN YIIM"/>
    <property type="match status" value="1"/>
</dbReference>
<dbReference type="GO" id="GO:0016491">
    <property type="term" value="F:oxidoreductase activity"/>
    <property type="evidence" value="ECO:0007669"/>
    <property type="project" value="UniProtKB-KW"/>
</dbReference>
<dbReference type="InterPro" id="IPR017938">
    <property type="entry name" value="Riboflavin_synthase-like_b-brl"/>
</dbReference>
<dbReference type="SUPFAM" id="SSF54292">
    <property type="entry name" value="2Fe-2S ferredoxin-like"/>
    <property type="match status" value="1"/>
</dbReference>
<dbReference type="Pfam" id="PF00111">
    <property type="entry name" value="Fer2"/>
    <property type="match status" value="1"/>
</dbReference>
<evidence type="ECO:0000256" key="3">
    <source>
        <dbReference type="ARBA" id="ARBA00022643"/>
    </source>
</evidence>
<keyword evidence="5" id="KW-0479">Metal-binding</keyword>
<dbReference type="InterPro" id="IPR001041">
    <property type="entry name" value="2Fe-2S_ferredoxin-type"/>
</dbReference>
<feature type="domain" description="FAD-binding FR-type" evidence="10">
    <location>
        <begin position="4"/>
        <end position="106"/>
    </location>
</feature>
<organism evidence="11">
    <name type="scientific">Rhodococcus sp. NS1</name>
    <dbReference type="NCBI Taxonomy" id="402236"/>
    <lineage>
        <taxon>Bacteria</taxon>
        <taxon>Bacillati</taxon>
        <taxon>Actinomycetota</taxon>
        <taxon>Actinomycetes</taxon>
        <taxon>Mycobacteriales</taxon>
        <taxon>Nocardiaceae</taxon>
        <taxon>Rhodococcus</taxon>
    </lineage>
</organism>
<dbReference type="CDD" id="cd00207">
    <property type="entry name" value="fer2"/>
    <property type="match status" value="1"/>
</dbReference>
<dbReference type="Pfam" id="PF22290">
    <property type="entry name" value="DmmA-like_N"/>
    <property type="match status" value="1"/>
</dbReference>
<dbReference type="AlphaFoldDB" id="A0A097SQQ5"/>
<comment type="cofactor">
    <cofactor evidence="1">
        <name>FMN</name>
        <dbReference type="ChEBI" id="CHEBI:58210"/>
    </cofactor>
</comment>
<dbReference type="InterPro" id="IPR054582">
    <property type="entry name" value="DmmA-like_N"/>
</dbReference>
<keyword evidence="3" id="KW-0288">FMN</keyword>
<dbReference type="GO" id="GO:0051537">
    <property type="term" value="F:2 iron, 2 sulfur cluster binding"/>
    <property type="evidence" value="ECO:0007669"/>
    <property type="project" value="UniProtKB-KW"/>
</dbReference>
<dbReference type="PROSITE" id="PS51085">
    <property type="entry name" value="2FE2S_FER_2"/>
    <property type="match status" value="1"/>
</dbReference>
<dbReference type="PROSITE" id="PS00197">
    <property type="entry name" value="2FE2S_FER_1"/>
    <property type="match status" value="1"/>
</dbReference>
<dbReference type="InterPro" id="IPR012675">
    <property type="entry name" value="Beta-grasp_dom_sf"/>
</dbReference>
<keyword evidence="8" id="KW-0411">Iron-sulfur</keyword>
<evidence type="ECO:0000256" key="6">
    <source>
        <dbReference type="ARBA" id="ARBA00023002"/>
    </source>
</evidence>
<sequence>MKSHSLLKVKVKESEMPASDVRELSLVSPDGAKLPEFTPGAHVLVHHPNGLQRQYSLIGPPSDRSRYRIAIRRLQDGRGGSRAFHDELEVGDELLISEPVNGMTIDTTAEHHVFIAGGIGVTPVLGLLHALPDGADAEVHYCFRSLETAPYLDTLKSLGARVVTYDESAGELLNVDALLSAVPQSSTIYHCGPAGLMAAVEAAASDRRPDKVRSESFGGQVAPEGTELGEPFEVELDYSGKKVVQVGRYETMLRALLRENITVDYSCEVGECGTCILEYTSGHVEHHDTVLENDERGEMMTPCVSRARGRIVVDL</sequence>
<protein>
    <recommendedName>
        <fullName evidence="12">Oxidoreductase</fullName>
    </recommendedName>
</protein>
<dbReference type="PRINTS" id="PR00409">
    <property type="entry name" value="PHDIOXRDTASE"/>
</dbReference>
<reference evidence="11" key="1">
    <citation type="submission" date="2014-03" db="EMBL/GenBank/DDBJ databases">
        <authorList>
            <person name="Zhang G."/>
            <person name="Zhu L."/>
            <person name="Fang P."/>
        </authorList>
    </citation>
    <scope>NUCLEOTIDE SEQUENCE</scope>
    <source>
        <strain evidence="11">NS1</strain>
        <plasmid evidence="11">pNSL1</plasmid>
    </source>
</reference>
<dbReference type="Gene3D" id="2.40.30.10">
    <property type="entry name" value="Translation factors"/>
    <property type="match status" value="1"/>
</dbReference>
<feature type="domain" description="2Fe-2S ferredoxin-type" evidence="9">
    <location>
        <begin position="232"/>
        <end position="315"/>
    </location>
</feature>
<evidence type="ECO:0000313" key="11">
    <source>
        <dbReference type="EMBL" id="AIU93866.1"/>
    </source>
</evidence>